<feature type="transmembrane region" description="Helical" evidence="1">
    <location>
        <begin position="289"/>
        <end position="308"/>
    </location>
</feature>
<keyword evidence="3" id="KW-1185">Reference proteome</keyword>
<accession>A0ABN5F2B1</accession>
<feature type="transmembrane region" description="Helical" evidence="1">
    <location>
        <begin position="46"/>
        <end position="63"/>
    </location>
</feature>
<keyword evidence="1" id="KW-0812">Transmembrane</keyword>
<evidence type="ECO:0000313" key="2">
    <source>
        <dbReference type="EMBL" id="AUC21478.1"/>
    </source>
</evidence>
<gene>
    <name evidence="2" type="ORF">BTO15_04840</name>
</gene>
<sequence>MLANFLEKSKPINFIVYFGLFFCFFIITVFSNLLTDNFTWLKTMENISFLGLFLIVFFFYNFIVSKNKLTFDHSYAFFIFILTSILFTPKILGLKALLTLIIYLLFLRKIYSLRSPKKVIQKLFDSGFWLGILFIIEPLTLIFLILIYASILLRKKVSFHTLLTPIIGFISPLIIYFAYLFWYDSSEEFQQLFTFNTINNIFIYKKDSTLWIFGTILLLTVSSIFLKSPKALSVNNSFKKSWIVLIINSIIAVAFALVITEKSGAEIVYFLIPASIIIANGFEVIEKMIVKNILSGLLLIGTILTYFLL</sequence>
<evidence type="ECO:0008006" key="4">
    <source>
        <dbReference type="Google" id="ProtNLM"/>
    </source>
</evidence>
<keyword evidence="1" id="KW-1133">Transmembrane helix</keyword>
<feature type="transmembrane region" description="Helical" evidence="1">
    <location>
        <begin position="75"/>
        <end position="106"/>
    </location>
</feature>
<feature type="transmembrane region" description="Helical" evidence="1">
    <location>
        <begin position="161"/>
        <end position="182"/>
    </location>
</feature>
<dbReference type="Pfam" id="PF19992">
    <property type="entry name" value="DUF6427"/>
    <property type="match status" value="1"/>
</dbReference>
<feature type="transmembrane region" description="Helical" evidence="1">
    <location>
        <begin position="241"/>
        <end position="259"/>
    </location>
</feature>
<name>A0ABN5F2B1_9FLAO</name>
<dbReference type="RefSeq" id="WP_244183317.1">
    <property type="nucleotide sequence ID" value="NZ_CP019336.1"/>
</dbReference>
<proteinExistence type="predicted"/>
<keyword evidence="1" id="KW-0472">Membrane</keyword>
<evidence type="ECO:0000256" key="1">
    <source>
        <dbReference type="SAM" id="Phobius"/>
    </source>
</evidence>
<dbReference type="EMBL" id="CP019336">
    <property type="protein sequence ID" value="AUC21478.1"/>
    <property type="molecule type" value="Genomic_DNA"/>
</dbReference>
<feature type="transmembrane region" description="Helical" evidence="1">
    <location>
        <begin position="265"/>
        <end position="282"/>
    </location>
</feature>
<dbReference type="InterPro" id="IPR045625">
    <property type="entry name" value="DUF6427"/>
</dbReference>
<protein>
    <recommendedName>
        <fullName evidence="4">Glycosyltransferase RgtA/B/C/D-like domain-containing protein</fullName>
    </recommendedName>
</protein>
<feature type="transmembrane region" description="Helical" evidence="1">
    <location>
        <begin position="12"/>
        <end position="34"/>
    </location>
</feature>
<feature type="transmembrane region" description="Helical" evidence="1">
    <location>
        <begin position="210"/>
        <end position="229"/>
    </location>
</feature>
<organism evidence="2 3">
    <name type="scientific">Polaribacter sejongensis</name>
    <dbReference type="NCBI Taxonomy" id="985043"/>
    <lineage>
        <taxon>Bacteria</taxon>
        <taxon>Pseudomonadati</taxon>
        <taxon>Bacteroidota</taxon>
        <taxon>Flavobacteriia</taxon>
        <taxon>Flavobacteriales</taxon>
        <taxon>Flavobacteriaceae</taxon>
    </lineage>
</organism>
<dbReference type="Proteomes" id="UP000232721">
    <property type="component" value="Chromosome"/>
</dbReference>
<evidence type="ECO:0000313" key="3">
    <source>
        <dbReference type="Proteomes" id="UP000232721"/>
    </source>
</evidence>
<feature type="transmembrane region" description="Helical" evidence="1">
    <location>
        <begin position="126"/>
        <end position="149"/>
    </location>
</feature>
<reference evidence="2 3" key="1">
    <citation type="submission" date="2017-02" db="EMBL/GenBank/DDBJ databases">
        <title>Trade-off between light-utilization and light-protection in marine flavobacteria.</title>
        <authorList>
            <person name="Kumagai Y."/>
            <person name="Yoshizawa S."/>
            <person name="Kogure K."/>
            <person name="Iwasaki W."/>
        </authorList>
    </citation>
    <scope>NUCLEOTIDE SEQUENCE [LARGE SCALE GENOMIC DNA]</scope>
    <source>
        <strain evidence="2 3">KCTC 23670</strain>
    </source>
</reference>